<name>A0A4P6G9L0_9PSED</name>
<protein>
    <submittedName>
        <fullName evidence="1">Uncharacterized protein</fullName>
    </submittedName>
</protein>
<organism evidence="1 2">
    <name type="scientific">Pseudomonas arsenicoxydans</name>
    <dbReference type="NCBI Taxonomy" id="702115"/>
    <lineage>
        <taxon>Bacteria</taxon>
        <taxon>Pseudomonadati</taxon>
        <taxon>Pseudomonadota</taxon>
        <taxon>Gammaproteobacteria</taxon>
        <taxon>Pseudomonadales</taxon>
        <taxon>Pseudomonadaceae</taxon>
        <taxon>Pseudomonas</taxon>
    </lineage>
</organism>
<dbReference type="AlphaFoldDB" id="A0A4P6G9L0"/>
<proteinExistence type="predicted"/>
<evidence type="ECO:0000313" key="1">
    <source>
        <dbReference type="EMBL" id="QAY86180.1"/>
    </source>
</evidence>
<keyword evidence="2" id="KW-1185">Reference proteome</keyword>
<accession>A0A4P6G9L0</accession>
<reference evidence="1 2" key="1">
    <citation type="submission" date="2017-11" db="EMBL/GenBank/DDBJ databases">
        <title>Genome sequence of Pseudomonas arsenicoxydans ACM1.</title>
        <authorList>
            <person name="Nascimento F.X."/>
        </authorList>
    </citation>
    <scope>NUCLEOTIDE SEQUENCE [LARGE SCALE GENOMIC DNA]</scope>
    <source>
        <strain evidence="1 2">ACM1</strain>
    </source>
</reference>
<dbReference type="Proteomes" id="UP000291121">
    <property type="component" value="Chromosome"/>
</dbReference>
<dbReference type="EMBL" id="CP024767">
    <property type="protein sequence ID" value="QAY86180.1"/>
    <property type="molecule type" value="Genomic_DNA"/>
</dbReference>
<sequence>MRFDVVVHDEAIGFKCLYPLLAAAAVRIAVNVDDFSAVMNRRVNTAIRSLVFRGALIEK</sequence>
<evidence type="ECO:0000313" key="2">
    <source>
        <dbReference type="Proteomes" id="UP000291121"/>
    </source>
</evidence>
<gene>
    <name evidence="1" type="ORF">CUN61_20380</name>
</gene>